<dbReference type="InterPro" id="IPR038765">
    <property type="entry name" value="Papain-like_cys_pep_sf"/>
</dbReference>
<gene>
    <name evidence="2" type="ordered locus">Bind_2469</name>
</gene>
<reference evidence="2 3" key="2">
    <citation type="journal article" date="2010" name="J. Bacteriol.">
        <title>Complete genome sequence of Beijerinckia indica subsp. indica.</title>
        <authorList>
            <person name="Tamas I."/>
            <person name="Dedysh S.N."/>
            <person name="Liesack W."/>
            <person name="Stott M.B."/>
            <person name="Alam M."/>
            <person name="Murrell J.C."/>
            <person name="Dunfield P.F."/>
        </authorList>
    </citation>
    <scope>NUCLEOTIDE SEQUENCE [LARGE SCALE GENOMIC DNA]</scope>
    <source>
        <strain evidence="3">ATCC 9039 / DSM 1715 / NCIMB 8712</strain>
    </source>
</reference>
<dbReference type="Proteomes" id="UP000001695">
    <property type="component" value="Chromosome"/>
</dbReference>
<proteinExistence type="predicted"/>
<dbReference type="InterPro" id="IPR013589">
    <property type="entry name" value="Bac_transglu_N"/>
</dbReference>
<evidence type="ECO:0000313" key="2">
    <source>
        <dbReference type="EMBL" id="ACB96077.1"/>
    </source>
</evidence>
<dbReference type="OrthoDB" id="9804023at2"/>
<dbReference type="AlphaFoldDB" id="B2IIC3"/>
<feature type="domain" description="Transglutaminase-like" evidence="1">
    <location>
        <begin position="174"/>
        <end position="242"/>
    </location>
</feature>
<dbReference type="Gene3D" id="3.10.620.30">
    <property type="match status" value="1"/>
</dbReference>
<dbReference type="RefSeq" id="WP_012385430.1">
    <property type="nucleotide sequence ID" value="NC_010581.1"/>
</dbReference>
<evidence type="ECO:0000259" key="1">
    <source>
        <dbReference type="SMART" id="SM00460"/>
    </source>
</evidence>
<dbReference type="PANTHER" id="PTHR33490">
    <property type="entry name" value="BLR5614 PROTEIN-RELATED"/>
    <property type="match status" value="1"/>
</dbReference>
<organism evidence="2 3">
    <name type="scientific">Beijerinckia indica subsp. indica (strain ATCC 9039 / DSM 1715 / NCIMB 8712)</name>
    <dbReference type="NCBI Taxonomy" id="395963"/>
    <lineage>
        <taxon>Bacteria</taxon>
        <taxon>Pseudomonadati</taxon>
        <taxon>Pseudomonadota</taxon>
        <taxon>Alphaproteobacteria</taxon>
        <taxon>Hyphomicrobiales</taxon>
        <taxon>Beijerinckiaceae</taxon>
        <taxon>Beijerinckia</taxon>
    </lineage>
</organism>
<dbReference type="Pfam" id="PF08379">
    <property type="entry name" value="Bact_transglu_N"/>
    <property type="match status" value="1"/>
</dbReference>
<dbReference type="InterPro" id="IPR002931">
    <property type="entry name" value="Transglutaminase-like"/>
</dbReference>
<dbReference type="SUPFAM" id="SSF54001">
    <property type="entry name" value="Cysteine proteinases"/>
    <property type="match status" value="1"/>
</dbReference>
<sequence length="313" mass="34510">MAALTIRHTTSFTYRRPVAFGTHHVMVRPRDSADQSVLEANLHISPAPSQIQWAKDSFGNHVASVQFRGKAERLRFESIVHVEHVTEDFAELEPGVRDALPLSYTAGERAKLDVFLQSQYADADGALSHWVGHFLAEQRPAGLQDLLIKMTAAIKTGFTYAAREAKGIQTPAQTLALRSGSCRDFAVLMIEALKTLGVAARFVSGYVHVRYDPNERRSAGSTHAWLQAYVPGRGWVDFDPTNGITGNRDLIRVAVVHDPHDAVPLHGTWIGESTDAIGMDVEVSVTPTERQVFAEADNYSHQPMRESALLMTA</sequence>
<dbReference type="HOGENOM" id="CLU_008973_2_0_5"/>
<reference evidence="3" key="1">
    <citation type="submission" date="2008-03" db="EMBL/GenBank/DDBJ databases">
        <title>Complete sequence of chromosome of Beijerinckia indica subsp. indica ATCC 9039.</title>
        <authorList>
            <consortium name="US DOE Joint Genome Institute"/>
            <person name="Copeland A."/>
            <person name="Lucas S."/>
            <person name="Lapidus A."/>
            <person name="Glavina del Rio T."/>
            <person name="Dalin E."/>
            <person name="Tice H."/>
            <person name="Bruce D."/>
            <person name="Goodwin L."/>
            <person name="Pitluck S."/>
            <person name="LaButti K."/>
            <person name="Schmutz J."/>
            <person name="Larimer F."/>
            <person name="Land M."/>
            <person name="Hauser L."/>
            <person name="Kyrpides N."/>
            <person name="Mikhailova N."/>
            <person name="Dunfield P.F."/>
            <person name="Dedysh S.N."/>
            <person name="Liesack W."/>
            <person name="Saw J.H."/>
            <person name="Alam M."/>
            <person name="Chen Y."/>
            <person name="Murrell J.C."/>
            <person name="Richardson P."/>
        </authorList>
    </citation>
    <scope>NUCLEOTIDE SEQUENCE [LARGE SCALE GENOMIC DNA]</scope>
    <source>
        <strain evidence="3">ATCC 9039 / DSM 1715 / NCIMB 8712</strain>
    </source>
</reference>
<protein>
    <submittedName>
        <fullName evidence="2">Transglutaminase domain protein</fullName>
    </submittedName>
</protein>
<dbReference type="KEGG" id="bid:Bind_2469"/>
<dbReference type="EMBL" id="CP001016">
    <property type="protein sequence ID" value="ACB96077.1"/>
    <property type="molecule type" value="Genomic_DNA"/>
</dbReference>
<name>B2IIC3_BEII9</name>
<dbReference type="SMART" id="SM00460">
    <property type="entry name" value="TGc"/>
    <property type="match status" value="1"/>
</dbReference>
<dbReference type="eggNOG" id="COG1305">
    <property type="taxonomic scope" value="Bacteria"/>
</dbReference>
<keyword evidence="3" id="KW-1185">Reference proteome</keyword>
<dbReference type="STRING" id="395963.Bind_2469"/>
<dbReference type="PANTHER" id="PTHR33490:SF1">
    <property type="entry name" value="SLL1233 PROTEIN"/>
    <property type="match status" value="1"/>
</dbReference>
<accession>B2IIC3</accession>
<evidence type="ECO:0000313" key="3">
    <source>
        <dbReference type="Proteomes" id="UP000001695"/>
    </source>
</evidence>
<dbReference type="Pfam" id="PF01841">
    <property type="entry name" value="Transglut_core"/>
    <property type="match status" value="1"/>
</dbReference>